<organism evidence="1 2">
    <name type="scientific">Thalassobacter stenotrophicus</name>
    <dbReference type="NCBI Taxonomy" id="266809"/>
    <lineage>
        <taxon>Bacteria</taxon>
        <taxon>Pseudomonadati</taxon>
        <taxon>Pseudomonadota</taxon>
        <taxon>Alphaproteobacteria</taxon>
        <taxon>Rhodobacterales</taxon>
        <taxon>Roseobacteraceae</taxon>
        <taxon>Thalassobacter</taxon>
    </lineage>
</organism>
<dbReference type="RefSeq" id="WP_233486415.1">
    <property type="nucleotide sequence ID" value="NZ_CYRX01000011.1"/>
</dbReference>
<dbReference type="EMBL" id="CYRX01000011">
    <property type="protein sequence ID" value="CUH59897.1"/>
    <property type="molecule type" value="Genomic_DNA"/>
</dbReference>
<sequence length="160" mass="17872">MSHAPDWILNAACATIALRYVEGNLPIQAYANKMAKPFSEVYSDCSPEKLHSAAEAMLFFLAEIEEENTITYCNAFIYNSIMLDRAGKPRKMKGLFFDPLAPVKQGTSSKAVLLAFRAFVFRLRNDSTLAEPFGWSLAKVPELKWLNNVLNVEVGFSDAI</sequence>
<evidence type="ECO:0000313" key="1">
    <source>
        <dbReference type="EMBL" id="CUH59897.1"/>
    </source>
</evidence>
<reference evidence="1 2" key="1">
    <citation type="submission" date="2015-09" db="EMBL/GenBank/DDBJ databases">
        <authorList>
            <consortium name="Swine Surveillance"/>
        </authorList>
    </citation>
    <scope>NUCLEOTIDE SEQUENCE [LARGE SCALE GENOMIC DNA]</scope>
    <source>
        <strain evidence="1 2">CECT 5294</strain>
    </source>
</reference>
<dbReference type="AlphaFoldDB" id="A0A0P1FL24"/>
<accession>A0A0P1FL24</accession>
<proteinExistence type="predicted"/>
<protein>
    <submittedName>
        <fullName evidence="1">Uncharacterized protein</fullName>
    </submittedName>
</protein>
<gene>
    <name evidence="1" type="ORF">THS5294_01186</name>
</gene>
<name>A0A0P1FL24_9RHOB</name>
<dbReference type="Proteomes" id="UP000051298">
    <property type="component" value="Unassembled WGS sequence"/>
</dbReference>
<evidence type="ECO:0000313" key="2">
    <source>
        <dbReference type="Proteomes" id="UP000051298"/>
    </source>
</evidence>